<protein>
    <recommendedName>
        <fullName evidence="2">Chemotaxis protein CheW</fullName>
    </recommendedName>
</protein>
<dbReference type="Gene3D" id="2.30.30.40">
    <property type="entry name" value="SH3 Domains"/>
    <property type="match status" value="3"/>
</dbReference>
<dbReference type="STRING" id="582672.SAMN05216360_105252"/>
<feature type="domain" description="CheW-like" evidence="4">
    <location>
        <begin position="372"/>
        <end position="514"/>
    </location>
</feature>
<dbReference type="GO" id="GO:0007165">
    <property type="term" value="P:signal transduction"/>
    <property type="evidence" value="ECO:0007669"/>
    <property type="project" value="InterPro"/>
</dbReference>
<evidence type="ECO:0000313" key="5">
    <source>
        <dbReference type="EMBL" id="SDN06538.1"/>
    </source>
</evidence>
<feature type="domain" description="CheW-like" evidence="4">
    <location>
        <begin position="20"/>
        <end position="167"/>
    </location>
</feature>
<dbReference type="AlphaFoldDB" id="A0A1G9YBQ5"/>
<reference evidence="6" key="1">
    <citation type="submission" date="2016-10" db="EMBL/GenBank/DDBJ databases">
        <authorList>
            <person name="Varghese N."/>
            <person name="Submissions S."/>
        </authorList>
    </citation>
    <scope>NUCLEOTIDE SEQUENCE [LARGE SCALE GENOMIC DNA]</scope>
    <source>
        <strain evidence="6">BL47</strain>
    </source>
</reference>
<accession>A0A1G9YBQ5</accession>
<gene>
    <name evidence="5" type="ORF">SAMN05216360_105252</name>
</gene>
<comment type="subcellular location">
    <subcellularLocation>
        <location evidence="1">Cytoplasm</location>
    </subcellularLocation>
</comment>
<feature type="domain" description="CheW-like" evidence="4">
    <location>
        <begin position="200"/>
        <end position="346"/>
    </location>
</feature>
<dbReference type="Gene3D" id="2.40.50.180">
    <property type="entry name" value="CheA-289, Domain 4"/>
    <property type="match status" value="3"/>
</dbReference>
<evidence type="ECO:0000256" key="3">
    <source>
        <dbReference type="ARBA" id="ARBA00022490"/>
    </source>
</evidence>
<dbReference type="RefSeq" id="WP_091715506.1">
    <property type="nucleotide sequence ID" value="NZ_FNHS01000005.1"/>
</dbReference>
<sequence length="520" mass="55451">MSNDVTASAAPDDPSVASNVRQFVTFHVERETYAVPLAEVQEIIRLPEMVDVPLAPPALAGLANLRGSVLPVASLRRLFSLPDKSHDDATRVVVINRAGGHGGGQEITSGFVVDRMASVITAEPGEIEGAEGLTASAEADLLSGVIKRTAGMVMIIDLGRLLQRSGSGRGGGAGRQVDGPVEFGAATTARAGAEGEASDEIQLVSFELAGQEYALPIEHVQEIVQVPEAVSELPNAERHVIGVINLRDRLLPLVSLRTLFGLPAAPLGEQNRIVVVSRGEAAGSVGIVTDTVKEVLRVARAVVDPLPDLLSNGGSLREVESICRLNGGKRLVSILSAGRLFATTQLSGDLAVEEGTMQETRGGAEVTRADEEEQFVVFRLADEEYGVPIEAVHEIVRVPEQLTHVPRTPDFIEGVVNLRGAVLPVVDQRRRFQLPDAERNDRQRIMVFAIAGVRTGFIVDSVSEVLKIPRSAIVPAPDLSQDGDNAVERIANLAAAKRIILMVNVDRLLSRHEVADLKAA</sequence>
<keyword evidence="3" id="KW-0963">Cytoplasm</keyword>
<keyword evidence="6" id="KW-1185">Reference proteome</keyword>
<dbReference type="SUPFAM" id="SSF50341">
    <property type="entry name" value="CheW-like"/>
    <property type="match status" value="3"/>
</dbReference>
<dbReference type="InterPro" id="IPR036061">
    <property type="entry name" value="CheW-like_dom_sf"/>
</dbReference>
<evidence type="ECO:0000256" key="2">
    <source>
        <dbReference type="ARBA" id="ARBA00021483"/>
    </source>
</evidence>
<dbReference type="Proteomes" id="UP000198704">
    <property type="component" value="Unassembled WGS sequence"/>
</dbReference>
<dbReference type="InterPro" id="IPR039315">
    <property type="entry name" value="CheW"/>
</dbReference>
<evidence type="ECO:0000256" key="1">
    <source>
        <dbReference type="ARBA" id="ARBA00004496"/>
    </source>
</evidence>
<dbReference type="InterPro" id="IPR002545">
    <property type="entry name" value="CheW-lke_dom"/>
</dbReference>
<dbReference type="PANTHER" id="PTHR22617:SF45">
    <property type="entry name" value="CHEMOTAXIS PROTEIN CHEW"/>
    <property type="match status" value="1"/>
</dbReference>
<dbReference type="OrthoDB" id="3291462at2"/>
<dbReference type="PANTHER" id="PTHR22617">
    <property type="entry name" value="CHEMOTAXIS SENSOR HISTIDINE KINASE-RELATED"/>
    <property type="match status" value="1"/>
</dbReference>
<organism evidence="5 6">
    <name type="scientific">Methylobacterium phyllostachyos</name>
    <dbReference type="NCBI Taxonomy" id="582672"/>
    <lineage>
        <taxon>Bacteria</taxon>
        <taxon>Pseudomonadati</taxon>
        <taxon>Pseudomonadota</taxon>
        <taxon>Alphaproteobacteria</taxon>
        <taxon>Hyphomicrobiales</taxon>
        <taxon>Methylobacteriaceae</taxon>
        <taxon>Methylobacterium</taxon>
    </lineage>
</organism>
<dbReference type="Pfam" id="PF01584">
    <property type="entry name" value="CheW"/>
    <property type="match status" value="3"/>
</dbReference>
<proteinExistence type="predicted"/>
<evidence type="ECO:0000313" key="6">
    <source>
        <dbReference type="Proteomes" id="UP000198704"/>
    </source>
</evidence>
<dbReference type="GO" id="GO:0005829">
    <property type="term" value="C:cytosol"/>
    <property type="evidence" value="ECO:0007669"/>
    <property type="project" value="TreeGrafter"/>
</dbReference>
<evidence type="ECO:0000259" key="4">
    <source>
        <dbReference type="PROSITE" id="PS50851"/>
    </source>
</evidence>
<name>A0A1G9YBQ5_9HYPH</name>
<dbReference type="GO" id="GO:0006935">
    <property type="term" value="P:chemotaxis"/>
    <property type="evidence" value="ECO:0007669"/>
    <property type="project" value="InterPro"/>
</dbReference>
<dbReference type="SMART" id="SM00260">
    <property type="entry name" value="CheW"/>
    <property type="match status" value="3"/>
</dbReference>
<dbReference type="EMBL" id="FNHS01000005">
    <property type="protein sequence ID" value="SDN06538.1"/>
    <property type="molecule type" value="Genomic_DNA"/>
</dbReference>
<dbReference type="PROSITE" id="PS50851">
    <property type="entry name" value="CHEW"/>
    <property type="match status" value="3"/>
</dbReference>